<feature type="compositionally biased region" description="Low complexity" evidence="1">
    <location>
        <begin position="296"/>
        <end position="308"/>
    </location>
</feature>
<keyword evidence="2" id="KW-0812">Transmembrane</keyword>
<feature type="region of interest" description="Disordered" evidence="1">
    <location>
        <begin position="381"/>
        <end position="424"/>
    </location>
</feature>
<feature type="transmembrane region" description="Helical" evidence="2">
    <location>
        <begin position="154"/>
        <end position="176"/>
    </location>
</feature>
<protein>
    <submittedName>
        <fullName evidence="3">Uncharacterized protein</fullName>
    </submittedName>
</protein>
<feature type="compositionally biased region" description="Low complexity" evidence="1">
    <location>
        <begin position="461"/>
        <end position="476"/>
    </location>
</feature>
<feature type="transmembrane region" description="Helical" evidence="2">
    <location>
        <begin position="89"/>
        <end position="110"/>
    </location>
</feature>
<feature type="transmembrane region" description="Helical" evidence="2">
    <location>
        <begin position="22"/>
        <end position="47"/>
    </location>
</feature>
<dbReference type="AlphaFoldDB" id="A0A9P5Q6M3"/>
<evidence type="ECO:0000313" key="4">
    <source>
        <dbReference type="Proteomes" id="UP000772434"/>
    </source>
</evidence>
<dbReference type="EMBL" id="JADNRY010000008">
    <property type="protein sequence ID" value="KAF9075759.1"/>
    <property type="molecule type" value="Genomic_DNA"/>
</dbReference>
<feature type="compositionally biased region" description="Polar residues" evidence="1">
    <location>
        <begin position="355"/>
        <end position="366"/>
    </location>
</feature>
<accession>A0A9P5Q6M3</accession>
<proteinExistence type="predicted"/>
<feature type="region of interest" description="Disordered" evidence="1">
    <location>
        <begin position="289"/>
        <end position="311"/>
    </location>
</feature>
<feature type="region of interest" description="Disordered" evidence="1">
    <location>
        <begin position="443"/>
        <end position="477"/>
    </location>
</feature>
<feature type="compositionally biased region" description="Polar residues" evidence="1">
    <location>
        <begin position="393"/>
        <end position="411"/>
    </location>
</feature>
<keyword evidence="2" id="KW-1133">Transmembrane helix</keyword>
<keyword evidence="2" id="KW-0472">Membrane</keyword>
<sequence length="546" mass="60419">MSAATGTSSSGDFSKYLDFRTISAFFFGWVFYLSFSMLFTFLWPKLLGLLAVGKSRKELPGAKNSIDKLSVDTMNTYPPSSGDSLSRTLIIMLLISFMTGSLANFGSLLTFNKDREICAFSVAWGILAVETARLMGVFVLLLTLRHLGMKRWELIVSLVWLFIGLSFVFINTALATGTTEFNEALGIWLCYRKHNLPSSVVSTSMYFVLEVYVVVRLWFRLPRVHEIRSKWTYVFDIRMLRAFSLVLLSLLTAVPSAKNTNTLVESVPYSIGAIAVLLAFNHEANDWELTNKQDSPDMSPSSPPASASTRRDIRHSIPTFSAWVPHHPFSAQSLGDPSILPTWDEDRRQAGRATARSTKTIDSPTARSIRDAVVQQARREFLTPTAEGPPRSVFQTVETEPSNGQTQTTALKTGKRSSRPVLPRLVIVTRTDDWPDRVSTRLDAAQDGRSGLPGGSPTNKSPPSHFSSPSFAQSRSTVTYPDRVLSFSSTHHDSVVSSVKNDGEPLSPQTRRDLAVDTRIVTNPDLLGPPPASPVGPRIPGTTRWR</sequence>
<name>A0A9P5Q6M3_9AGAR</name>
<reference evidence="3" key="1">
    <citation type="submission" date="2020-11" db="EMBL/GenBank/DDBJ databases">
        <authorList>
            <consortium name="DOE Joint Genome Institute"/>
            <person name="Ahrendt S."/>
            <person name="Riley R."/>
            <person name="Andreopoulos W."/>
            <person name="Labutti K."/>
            <person name="Pangilinan J."/>
            <person name="Ruiz-Duenas F.J."/>
            <person name="Barrasa J.M."/>
            <person name="Sanchez-Garcia M."/>
            <person name="Camarero S."/>
            <person name="Miyauchi S."/>
            <person name="Serrano A."/>
            <person name="Linde D."/>
            <person name="Babiker R."/>
            <person name="Drula E."/>
            <person name="Ayuso-Fernandez I."/>
            <person name="Pacheco R."/>
            <person name="Padilla G."/>
            <person name="Ferreira P."/>
            <person name="Barriuso J."/>
            <person name="Kellner H."/>
            <person name="Castanera R."/>
            <person name="Alfaro M."/>
            <person name="Ramirez L."/>
            <person name="Pisabarro A.G."/>
            <person name="Kuo A."/>
            <person name="Tritt A."/>
            <person name="Lipzen A."/>
            <person name="He G."/>
            <person name="Yan M."/>
            <person name="Ng V."/>
            <person name="Cullen D."/>
            <person name="Martin F."/>
            <person name="Rosso M.-N."/>
            <person name="Henrissat B."/>
            <person name="Hibbett D."/>
            <person name="Martinez A.T."/>
            <person name="Grigoriev I.V."/>
        </authorList>
    </citation>
    <scope>NUCLEOTIDE SEQUENCE</scope>
    <source>
        <strain evidence="3">AH 40177</strain>
    </source>
</reference>
<gene>
    <name evidence="3" type="ORF">BDP27DRAFT_955005</name>
</gene>
<evidence type="ECO:0000256" key="2">
    <source>
        <dbReference type="SAM" id="Phobius"/>
    </source>
</evidence>
<keyword evidence="4" id="KW-1185">Reference proteome</keyword>
<dbReference type="OrthoDB" id="3351491at2759"/>
<feature type="transmembrane region" description="Helical" evidence="2">
    <location>
        <begin position="122"/>
        <end position="142"/>
    </location>
</feature>
<evidence type="ECO:0000256" key="1">
    <source>
        <dbReference type="SAM" id="MobiDB-lite"/>
    </source>
</evidence>
<organism evidence="3 4">
    <name type="scientific">Rhodocollybia butyracea</name>
    <dbReference type="NCBI Taxonomy" id="206335"/>
    <lineage>
        <taxon>Eukaryota</taxon>
        <taxon>Fungi</taxon>
        <taxon>Dikarya</taxon>
        <taxon>Basidiomycota</taxon>
        <taxon>Agaricomycotina</taxon>
        <taxon>Agaricomycetes</taxon>
        <taxon>Agaricomycetidae</taxon>
        <taxon>Agaricales</taxon>
        <taxon>Marasmiineae</taxon>
        <taxon>Omphalotaceae</taxon>
        <taxon>Rhodocollybia</taxon>
    </lineage>
</organism>
<evidence type="ECO:0000313" key="3">
    <source>
        <dbReference type="EMBL" id="KAF9075759.1"/>
    </source>
</evidence>
<dbReference type="Proteomes" id="UP000772434">
    <property type="component" value="Unassembled WGS sequence"/>
</dbReference>
<feature type="transmembrane region" description="Helical" evidence="2">
    <location>
        <begin position="196"/>
        <end position="219"/>
    </location>
</feature>
<comment type="caution">
    <text evidence="3">The sequence shown here is derived from an EMBL/GenBank/DDBJ whole genome shotgun (WGS) entry which is preliminary data.</text>
</comment>
<feature type="region of interest" description="Disordered" evidence="1">
    <location>
        <begin position="491"/>
        <end position="546"/>
    </location>
</feature>
<feature type="region of interest" description="Disordered" evidence="1">
    <location>
        <begin position="334"/>
        <end position="367"/>
    </location>
</feature>